<name>W7XHP8_TETTS</name>
<dbReference type="InParanoid" id="W7XHP8"/>
<dbReference type="AlphaFoldDB" id="W7XHP8"/>
<dbReference type="RefSeq" id="XP_012654804.1">
    <property type="nucleotide sequence ID" value="XM_012799350.1"/>
</dbReference>
<protein>
    <submittedName>
        <fullName evidence="1">Uncharacterized protein</fullName>
    </submittedName>
</protein>
<evidence type="ECO:0000313" key="1">
    <source>
        <dbReference type="EMBL" id="EWS72679.1"/>
    </source>
</evidence>
<proteinExistence type="predicted"/>
<keyword evidence="2" id="KW-1185">Reference proteome</keyword>
<accession>W7XHP8</accession>
<organism evidence="1 2">
    <name type="scientific">Tetrahymena thermophila (strain SB210)</name>
    <dbReference type="NCBI Taxonomy" id="312017"/>
    <lineage>
        <taxon>Eukaryota</taxon>
        <taxon>Sar</taxon>
        <taxon>Alveolata</taxon>
        <taxon>Ciliophora</taxon>
        <taxon>Intramacronucleata</taxon>
        <taxon>Oligohymenophorea</taxon>
        <taxon>Hymenostomatida</taxon>
        <taxon>Tetrahymenina</taxon>
        <taxon>Tetrahymenidae</taxon>
        <taxon>Tetrahymena</taxon>
    </lineage>
</organism>
<dbReference type="KEGG" id="tet:TTHERM_000729249"/>
<sequence>MQSFKRCNLYNKNIKIWENLNKQISLIQQLFQKQTTNLAKCIFINQSLVNQISFQAQMHDRKSNMNEVYTSRMALVLYFYYNFKMIKPLRSLFVLSIQEFKQY</sequence>
<dbReference type="EMBL" id="GG662537">
    <property type="protein sequence ID" value="EWS72679.1"/>
    <property type="molecule type" value="Genomic_DNA"/>
</dbReference>
<evidence type="ECO:0000313" key="2">
    <source>
        <dbReference type="Proteomes" id="UP000009168"/>
    </source>
</evidence>
<dbReference type="GeneID" id="24440439"/>
<reference evidence="2" key="1">
    <citation type="journal article" date="2006" name="PLoS Biol.">
        <title>Macronuclear genome sequence of the ciliate Tetrahymena thermophila, a model eukaryote.</title>
        <authorList>
            <person name="Eisen J.A."/>
            <person name="Coyne R.S."/>
            <person name="Wu M."/>
            <person name="Wu D."/>
            <person name="Thiagarajan M."/>
            <person name="Wortman J.R."/>
            <person name="Badger J.H."/>
            <person name="Ren Q."/>
            <person name="Amedeo P."/>
            <person name="Jones K.M."/>
            <person name="Tallon L.J."/>
            <person name="Delcher A.L."/>
            <person name="Salzberg S.L."/>
            <person name="Silva J.C."/>
            <person name="Haas B.J."/>
            <person name="Majoros W.H."/>
            <person name="Farzad M."/>
            <person name="Carlton J.M."/>
            <person name="Smith R.K. Jr."/>
            <person name="Garg J."/>
            <person name="Pearlman R.E."/>
            <person name="Karrer K.M."/>
            <person name="Sun L."/>
            <person name="Manning G."/>
            <person name="Elde N.C."/>
            <person name="Turkewitz A.P."/>
            <person name="Asai D.J."/>
            <person name="Wilkes D.E."/>
            <person name="Wang Y."/>
            <person name="Cai H."/>
            <person name="Collins K."/>
            <person name="Stewart B.A."/>
            <person name="Lee S.R."/>
            <person name="Wilamowska K."/>
            <person name="Weinberg Z."/>
            <person name="Ruzzo W.L."/>
            <person name="Wloga D."/>
            <person name="Gaertig J."/>
            <person name="Frankel J."/>
            <person name="Tsao C.-C."/>
            <person name="Gorovsky M.A."/>
            <person name="Keeling P.J."/>
            <person name="Waller R.F."/>
            <person name="Patron N.J."/>
            <person name="Cherry J.M."/>
            <person name="Stover N.A."/>
            <person name="Krieger C.J."/>
            <person name="del Toro C."/>
            <person name="Ryder H.F."/>
            <person name="Williamson S.C."/>
            <person name="Barbeau R.A."/>
            <person name="Hamilton E.P."/>
            <person name="Orias E."/>
        </authorList>
    </citation>
    <scope>NUCLEOTIDE SEQUENCE [LARGE SCALE GENOMIC DNA]</scope>
    <source>
        <strain evidence="2">SB210</strain>
    </source>
</reference>
<dbReference type="Proteomes" id="UP000009168">
    <property type="component" value="Unassembled WGS sequence"/>
</dbReference>
<gene>
    <name evidence="1" type="ORF">TTHERM_000729249</name>
</gene>